<dbReference type="InterPro" id="IPR023220">
    <property type="entry name" value="T4SS_VirB5-domain"/>
</dbReference>
<feature type="signal peptide" evidence="2">
    <location>
        <begin position="1"/>
        <end position="20"/>
    </location>
</feature>
<sequence length="228" mass="25706">MNLKQTTAAIFFCLSTAVQAGGILDVQDLEMLKIAKDQLKNAQDQLDELDKHKRILEKSQKMMQGHYQYGSLFDKPELTGWRHSGKEWSSLMNLSSSGNTDALTALAKQIEKEFPIQSSDSVFSSKNSEQARLFDLLSKTTLASRASNTLAYNNMEEVLLMLEALQKEIEKSPNQKATLDLIARIQIEEAKMTAYKIKADAVNAQFTSLQSQQEVSDAKWASEFFKFH</sequence>
<keyword evidence="2" id="KW-0732">Signal</keyword>
<dbReference type="Gene3D" id="1.20.58.430">
    <property type="entry name" value="Type IV secretion system, VirB5-domain"/>
    <property type="match status" value="1"/>
</dbReference>
<keyword evidence="4" id="KW-1185">Reference proteome</keyword>
<reference evidence="3 4" key="1">
    <citation type="submission" date="2024-08" db="EMBL/GenBank/DDBJ databases">
        <title>Draft Genome Sequence of Legionella lytica strain DSB2004, Isolated From a Fire Sprinkler System.</title>
        <authorList>
            <person name="Everhart A.D."/>
            <person name="Kidane D.T."/>
            <person name="Farone A.L."/>
            <person name="Farone M.B."/>
        </authorList>
    </citation>
    <scope>NUCLEOTIDE SEQUENCE [LARGE SCALE GENOMIC DNA]</scope>
    <source>
        <strain evidence="3 4">DSB2004</strain>
    </source>
</reference>
<dbReference type="SUPFAM" id="SSF101082">
    <property type="entry name" value="Typo IV secretion system protein TraC"/>
    <property type="match status" value="1"/>
</dbReference>
<organism evidence="3 4">
    <name type="scientific">Legionella lytica</name>
    <dbReference type="NCBI Taxonomy" id="96232"/>
    <lineage>
        <taxon>Bacteria</taxon>
        <taxon>Pseudomonadati</taxon>
        <taxon>Pseudomonadota</taxon>
        <taxon>Gammaproteobacteria</taxon>
        <taxon>Legionellales</taxon>
        <taxon>Legionellaceae</taxon>
        <taxon>Legionella</taxon>
    </lineage>
</organism>
<accession>A0ABW8DB91</accession>
<proteinExistence type="predicted"/>
<dbReference type="InterPro" id="IPR014158">
    <property type="entry name" value="T4SS_VirB5"/>
</dbReference>
<protein>
    <submittedName>
        <fullName evidence="3">Type IV secretion system protein</fullName>
    </submittedName>
</protein>
<name>A0ABW8DB91_9GAMM</name>
<evidence type="ECO:0000313" key="3">
    <source>
        <dbReference type="EMBL" id="MFJ1269991.1"/>
    </source>
</evidence>
<gene>
    <name evidence="3" type="ORF">ACD661_15640</name>
</gene>
<evidence type="ECO:0000256" key="2">
    <source>
        <dbReference type="SAM" id="SignalP"/>
    </source>
</evidence>
<dbReference type="RefSeq" id="WP_400188803.1">
    <property type="nucleotide sequence ID" value="NZ_JBGORX010000011.1"/>
</dbReference>
<feature type="chain" id="PRO_5046324064" evidence="2">
    <location>
        <begin position="21"/>
        <end position="228"/>
    </location>
</feature>
<comment type="caution">
    <text evidence="3">The sequence shown here is derived from an EMBL/GenBank/DDBJ whole genome shotgun (WGS) entry which is preliminary data.</text>
</comment>
<feature type="coiled-coil region" evidence="1">
    <location>
        <begin position="29"/>
        <end position="59"/>
    </location>
</feature>
<dbReference type="EMBL" id="JBGORX010000011">
    <property type="protein sequence ID" value="MFJ1269991.1"/>
    <property type="molecule type" value="Genomic_DNA"/>
</dbReference>
<evidence type="ECO:0000256" key="1">
    <source>
        <dbReference type="SAM" id="Coils"/>
    </source>
</evidence>
<dbReference type="Pfam" id="PF07996">
    <property type="entry name" value="T4SS"/>
    <property type="match status" value="1"/>
</dbReference>
<keyword evidence="1" id="KW-0175">Coiled coil</keyword>
<dbReference type="Proteomes" id="UP001615550">
    <property type="component" value="Unassembled WGS sequence"/>
</dbReference>
<evidence type="ECO:0000313" key="4">
    <source>
        <dbReference type="Proteomes" id="UP001615550"/>
    </source>
</evidence>